<evidence type="ECO:0000313" key="6">
    <source>
        <dbReference type="Proteomes" id="UP000219439"/>
    </source>
</evidence>
<dbReference type="GO" id="GO:0003677">
    <property type="term" value="F:DNA binding"/>
    <property type="evidence" value="ECO:0007669"/>
    <property type="project" value="UniProtKB-KW"/>
</dbReference>
<dbReference type="PANTHER" id="PTHR44688">
    <property type="entry name" value="DNA-BINDING TRANSCRIPTIONAL ACTIVATOR DEVR_DOSR"/>
    <property type="match status" value="1"/>
</dbReference>
<keyword evidence="6" id="KW-1185">Reference proteome</keyword>
<dbReference type="InterPro" id="IPR005143">
    <property type="entry name" value="TF_LuxR_autoind-bd_dom"/>
</dbReference>
<feature type="domain" description="HTH luxR-type" evidence="4">
    <location>
        <begin position="176"/>
        <end position="241"/>
    </location>
</feature>
<dbReference type="AlphaFoldDB" id="A0A285PMG1"/>
<dbReference type="SUPFAM" id="SSF46894">
    <property type="entry name" value="C-terminal effector domain of the bipartite response regulators"/>
    <property type="match status" value="1"/>
</dbReference>
<dbReference type="InterPro" id="IPR036693">
    <property type="entry name" value="TF_LuxR_autoind-bd_dom_sf"/>
</dbReference>
<dbReference type="Pfam" id="PF03472">
    <property type="entry name" value="Autoind_bind"/>
    <property type="match status" value="1"/>
</dbReference>
<dbReference type="SMART" id="SM00421">
    <property type="entry name" value="HTH_LUXR"/>
    <property type="match status" value="1"/>
</dbReference>
<dbReference type="GO" id="GO:0006355">
    <property type="term" value="P:regulation of DNA-templated transcription"/>
    <property type="evidence" value="ECO:0007669"/>
    <property type="project" value="InterPro"/>
</dbReference>
<dbReference type="PANTHER" id="PTHR44688:SF16">
    <property type="entry name" value="DNA-BINDING TRANSCRIPTIONAL ACTIVATOR DEVR_DOSR"/>
    <property type="match status" value="1"/>
</dbReference>
<sequence>MIEKARQLRVFDFVEKIRAVEGDYSAIIAATIDELKWYGLDYLTCTELPDLGQTGQELILANTRPMDYLRNYFEQGHVLRDPVVTELKRTSTPFTWNQVRERRKLSKREKNIIDEGQCFGFNNGMIIPVISETGSIAIFSPCGWDPDLSPDSALALDVVGTFATQALRRCRRRKQRPNDYNPLTFREREILQFVASGKTDDDIADILTISSNTVCTHVQNIKRKLSASNRTYAVYRAIQLGEINF</sequence>
<dbReference type="OrthoDB" id="3170288at2"/>
<name>A0A285PMG1_9HYPH</name>
<dbReference type="Pfam" id="PF00196">
    <property type="entry name" value="GerE"/>
    <property type="match status" value="1"/>
</dbReference>
<dbReference type="Proteomes" id="UP000219439">
    <property type="component" value="Unassembled WGS sequence"/>
</dbReference>
<keyword evidence="2" id="KW-0238">DNA-binding</keyword>
<evidence type="ECO:0000256" key="3">
    <source>
        <dbReference type="ARBA" id="ARBA00023163"/>
    </source>
</evidence>
<dbReference type="Gene3D" id="1.10.10.10">
    <property type="entry name" value="Winged helix-like DNA-binding domain superfamily/Winged helix DNA-binding domain"/>
    <property type="match status" value="1"/>
</dbReference>
<dbReference type="InterPro" id="IPR036388">
    <property type="entry name" value="WH-like_DNA-bd_sf"/>
</dbReference>
<reference evidence="5 6" key="1">
    <citation type="submission" date="2017-09" db="EMBL/GenBank/DDBJ databases">
        <authorList>
            <person name="Ehlers B."/>
            <person name="Leendertz F.H."/>
        </authorList>
    </citation>
    <scope>NUCLEOTIDE SEQUENCE [LARGE SCALE GENOMIC DNA]</scope>
    <source>
        <strain evidence="5 6">DSM 18289</strain>
    </source>
</reference>
<evidence type="ECO:0000256" key="1">
    <source>
        <dbReference type="ARBA" id="ARBA00023015"/>
    </source>
</evidence>
<gene>
    <name evidence="5" type="ORF">SAMN06265368_4185</name>
</gene>
<protein>
    <submittedName>
        <fullName evidence="5">LuxR family transcriptional regulator, quorum sensing-dependent transcriptional regulator</fullName>
    </submittedName>
</protein>
<evidence type="ECO:0000259" key="4">
    <source>
        <dbReference type="PROSITE" id="PS50043"/>
    </source>
</evidence>
<proteinExistence type="predicted"/>
<dbReference type="RefSeq" id="WP_097155431.1">
    <property type="nucleotide sequence ID" value="NZ_OBEL01000006.1"/>
</dbReference>
<dbReference type="InterPro" id="IPR000792">
    <property type="entry name" value="Tscrpt_reg_LuxR_C"/>
</dbReference>
<dbReference type="InterPro" id="IPR016032">
    <property type="entry name" value="Sig_transdc_resp-reg_C-effctor"/>
</dbReference>
<organism evidence="5 6">
    <name type="scientific">Cohaesibacter gelatinilyticus</name>
    <dbReference type="NCBI Taxonomy" id="372072"/>
    <lineage>
        <taxon>Bacteria</taxon>
        <taxon>Pseudomonadati</taxon>
        <taxon>Pseudomonadota</taxon>
        <taxon>Alphaproteobacteria</taxon>
        <taxon>Hyphomicrobiales</taxon>
        <taxon>Cohaesibacteraceae</taxon>
    </lineage>
</organism>
<dbReference type="Gene3D" id="3.30.450.80">
    <property type="entry name" value="Transcription factor LuxR-like, autoinducer-binding domain"/>
    <property type="match status" value="1"/>
</dbReference>
<dbReference type="SUPFAM" id="SSF75516">
    <property type="entry name" value="Pheromone-binding domain of LuxR-like quorum-sensing transcription factors"/>
    <property type="match status" value="1"/>
</dbReference>
<evidence type="ECO:0000256" key="2">
    <source>
        <dbReference type="ARBA" id="ARBA00023125"/>
    </source>
</evidence>
<dbReference type="EMBL" id="OBEL01000006">
    <property type="protein sequence ID" value="SNZ21071.1"/>
    <property type="molecule type" value="Genomic_DNA"/>
</dbReference>
<dbReference type="PRINTS" id="PR00038">
    <property type="entry name" value="HTHLUXR"/>
</dbReference>
<dbReference type="CDD" id="cd06170">
    <property type="entry name" value="LuxR_C_like"/>
    <property type="match status" value="1"/>
</dbReference>
<keyword evidence="1" id="KW-0805">Transcription regulation</keyword>
<keyword evidence="3" id="KW-0804">Transcription</keyword>
<dbReference type="PROSITE" id="PS50043">
    <property type="entry name" value="HTH_LUXR_2"/>
    <property type="match status" value="1"/>
</dbReference>
<evidence type="ECO:0000313" key="5">
    <source>
        <dbReference type="EMBL" id="SNZ21071.1"/>
    </source>
</evidence>
<accession>A0A285PMG1</accession>